<dbReference type="AlphaFoldDB" id="A0A6J4SW28"/>
<feature type="compositionally biased region" description="Basic and acidic residues" evidence="1">
    <location>
        <begin position="68"/>
        <end position="86"/>
    </location>
</feature>
<organism evidence="2">
    <name type="scientific">uncultured Solirubrobacterales bacterium</name>
    <dbReference type="NCBI Taxonomy" id="768556"/>
    <lineage>
        <taxon>Bacteria</taxon>
        <taxon>Bacillati</taxon>
        <taxon>Actinomycetota</taxon>
        <taxon>Thermoleophilia</taxon>
        <taxon>Solirubrobacterales</taxon>
        <taxon>environmental samples</taxon>
    </lineage>
</organism>
<evidence type="ECO:0000313" key="2">
    <source>
        <dbReference type="EMBL" id="CAA9506962.1"/>
    </source>
</evidence>
<feature type="compositionally biased region" description="Basic residues" evidence="1">
    <location>
        <begin position="136"/>
        <end position="167"/>
    </location>
</feature>
<dbReference type="EMBL" id="CADCVU010000139">
    <property type="protein sequence ID" value="CAA9506962.1"/>
    <property type="molecule type" value="Genomic_DNA"/>
</dbReference>
<feature type="region of interest" description="Disordered" evidence="1">
    <location>
        <begin position="1"/>
        <end position="174"/>
    </location>
</feature>
<feature type="non-terminal residue" evidence="2">
    <location>
        <position position="174"/>
    </location>
</feature>
<reference evidence="2" key="1">
    <citation type="submission" date="2020-02" db="EMBL/GenBank/DDBJ databases">
        <authorList>
            <person name="Meier V. D."/>
        </authorList>
    </citation>
    <scope>NUCLEOTIDE SEQUENCE</scope>
    <source>
        <strain evidence="2">AVDCRST_MAG45</strain>
    </source>
</reference>
<proteinExistence type="predicted"/>
<gene>
    <name evidence="2" type="ORF">AVDCRST_MAG45-1660</name>
</gene>
<protein>
    <submittedName>
        <fullName evidence="2">Iron-sulfur cluster assembly ATPase protein SufC</fullName>
    </submittedName>
</protein>
<accession>A0A6J4SW28</accession>
<evidence type="ECO:0000256" key="1">
    <source>
        <dbReference type="SAM" id="MobiDB-lite"/>
    </source>
</evidence>
<feature type="compositionally biased region" description="Basic and acidic residues" evidence="1">
    <location>
        <begin position="102"/>
        <end position="114"/>
    </location>
</feature>
<name>A0A6J4SW28_9ACTN</name>
<feature type="compositionally biased region" description="Basic residues" evidence="1">
    <location>
        <begin position="87"/>
        <end position="101"/>
    </location>
</feature>
<feature type="non-terminal residue" evidence="2">
    <location>
        <position position="1"/>
    </location>
</feature>
<sequence length="174" mass="19650">PRRDLHGLPVPGDHPRRLGGQLPAHGGQRRARGGDQGQGVRSDPAQEHGPAQDRPGVHQALPQRGLLGRREEAGRDPPDGHAPARDRRARRDRLRARRRRAADRLRGRERDARARPRRADHHSLHAHPQLHPAGLRAHHARRADRARRRLRARRPARGRGLRGRARGGGRECRL</sequence>